<protein>
    <submittedName>
        <fullName evidence="3">Outer surface protein</fullName>
    </submittedName>
</protein>
<dbReference type="Gene3D" id="3.20.20.70">
    <property type="entry name" value="Aldolase class I"/>
    <property type="match status" value="1"/>
</dbReference>
<sequence length="361" mass="41875">MRKLGISIYPEHSTIEKDKEYIVLAQKYGFKKIFTCLLSVEGDKEKIIKEFKEIIEFANQLGMEVMVDISPRVFGDLDISYADLSFFSDLGAYGIRLDMGFTGNEESIMTYNPYNLKIEINMSNATNYLDNIIAYKPNKENLVGSHNFYPHRYAGLSYDHFLKCCEKFKLHNIRTSAFISSHAATYGPWPVTEGLCTLEMHRELPIVTQAKHLFATEVIDDVIIANAYASEVELEALGKLNRELCTFNVELYDTITELEKKIVLEEPHFYRGDVSEYLIRSTQSRVKYKREEFEPTYTPDIRRGDILIENKLYGQYKGELQIALKKMQNSGKTNVVGRIVEEEIFLLDYLNPWEKFQFLIK</sequence>
<dbReference type="PANTHER" id="PTHR38435">
    <property type="match status" value="1"/>
</dbReference>
<feature type="domain" description="6-phospho-N-acetylmuramidase N-terminal" evidence="2">
    <location>
        <begin position="4"/>
        <end position="238"/>
    </location>
</feature>
<dbReference type="Proteomes" id="UP000175835">
    <property type="component" value="Unassembled WGS sequence"/>
</dbReference>
<dbReference type="SUPFAM" id="SSF50891">
    <property type="entry name" value="Cyclophilin-like"/>
    <property type="match status" value="1"/>
</dbReference>
<accession>A0A1E8BKY6</accession>
<evidence type="ECO:0000259" key="1">
    <source>
        <dbReference type="Pfam" id="PF05913"/>
    </source>
</evidence>
<organism evidence="3 4">
    <name type="scientific">Bacillus mycoides</name>
    <dbReference type="NCBI Taxonomy" id="1405"/>
    <lineage>
        <taxon>Bacteria</taxon>
        <taxon>Bacillati</taxon>
        <taxon>Bacillota</taxon>
        <taxon>Bacilli</taxon>
        <taxon>Bacillales</taxon>
        <taxon>Bacillaceae</taxon>
        <taxon>Bacillus</taxon>
        <taxon>Bacillus cereus group</taxon>
    </lineage>
</organism>
<dbReference type="Pfam" id="PF19200">
    <property type="entry name" value="MupG_N"/>
    <property type="match status" value="1"/>
</dbReference>
<dbReference type="AlphaFoldDB" id="A0A1E8BKY6"/>
<dbReference type="InterPro" id="IPR043797">
    <property type="entry name" value="MupG_N"/>
</dbReference>
<dbReference type="InterPro" id="IPR043894">
    <property type="entry name" value="MupG_C"/>
</dbReference>
<dbReference type="InterPro" id="IPR008589">
    <property type="entry name" value="MupG"/>
</dbReference>
<name>A0A1E8BKY6_BACMY</name>
<proteinExistence type="predicted"/>
<comment type="caution">
    <text evidence="3">The sequence shown here is derived from an EMBL/GenBank/DDBJ whole genome shotgun (WGS) entry which is preliminary data.</text>
</comment>
<dbReference type="RefSeq" id="WP_070139794.1">
    <property type="nucleotide sequence ID" value="NZ_LXLM01000041.1"/>
</dbReference>
<dbReference type="PATRIC" id="fig|86662.23.peg.3630"/>
<dbReference type="InterPro" id="IPR017853">
    <property type="entry name" value="GH"/>
</dbReference>
<dbReference type="InterPro" id="IPR013785">
    <property type="entry name" value="Aldolase_TIM"/>
</dbReference>
<gene>
    <name evidence="3" type="ORF">BWGOE11_36430</name>
</gene>
<feature type="domain" description="6-phospho-N-acetylmuramidase C-terminal" evidence="1">
    <location>
        <begin position="246"/>
        <end position="358"/>
    </location>
</feature>
<dbReference type="SUPFAM" id="SSF51445">
    <property type="entry name" value="(Trans)glycosidases"/>
    <property type="match status" value="1"/>
</dbReference>
<reference evidence="3 4" key="1">
    <citation type="submission" date="2016-05" db="EMBL/GenBank/DDBJ databases">
        <title>Bacillus thuringiensis and Bacillus weihenstephanensis as novel biocontrol agents of wilt causing Verticillium species.</title>
        <authorList>
            <person name="Hollensteiner J."/>
            <person name="Wemheuer F."/>
            <person name="Harting R."/>
            <person name="Kolarzyk A."/>
            <person name="Diaz-Valerio S."/>
            <person name="Poehlein A."/>
            <person name="Brzuszkiewicz E."/>
            <person name="Nesemann K."/>
            <person name="Braus-Stromeyer S."/>
            <person name="Braus G."/>
            <person name="Daniel R."/>
            <person name="Liesegang H."/>
        </authorList>
    </citation>
    <scope>NUCLEOTIDE SEQUENCE [LARGE SCALE GENOMIC DNA]</scope>
    <source>
        <strain evidence="3 4">GOE11</strain>
    </source>
</reference>
<dbReference type="Gene3D" id="2.40.100.10">
    <property type="entry name" value="Cyclophilin-like"/>
    <property type="match status" value="1"/>
</dbReference>
<evidence type="ECO:0000313" key="3">
    <source>
        <dbReference type="EMBL" id="OFD89930.1"/>
    </source>
</evidence>
<dbReference type="InterPro" id="IPR029000">
    <property type="entry name" value="Cyclophilin-like_dom_sf"/>
</dbReference>
<dbReference type="Pfam" id="PF05913">
    <property type="entry name" value="MupG_C"/>
    <property type="match status" value="1"/>
</dbReference>
<evidence type="ECO:0000259" key="2">
    <source>
        <dbReference type="Pfam" id="PF19200"/>
    </source>
</evidence>
<evidence type="ECO:0000313" key="4">
    <source>
        <dbReference type="Proteomes" id="UP000175835"/>
    </source>
</evidence>
<dbReference type="EMBL" id="LXLX01000045">
    <property type="protein sequence ID" value="OFD89930.1"/>
    <property type="molecule type" value="Genomic_DNA"/>
</dbReference>
<dbReference type="PANTHER" id="PTHR38435:SF1">
    <property type="entry name" value="DUF871 DOMAIN-CONTAINING PROTEIN"/>
    <property type="match status" value="1"/>
</dbReference>